<comment type="caution">
    <text evidence="2">The sequence shown here is derived from an EMBL/GenBank/DDBJ whole genome shotgun (WGS) entry which is preliminary data.</text>
</comment>
<dbReference type="InterPro" id="IPR029016">
    <property type="entry name" value="GAF-like_dom_sf"/>
</dbReference>
<sequence>MTPTNMLHPERRVALVRDLRILDTPPERSFDVVAQGLARLYHVPVALVTFLDQEHQFIKAAVGTDERQRPLTETFCQYTMTSDQVLVIPDLTEDARTREHPFVTGSPHLRFYAGAPIMVEGLQVGTACIFDLAPRTLTSVQVSSLAHLARLVAVTVHARRYAPTRAADYPHWSAERSGDR</sequence>
<reference evidence="3" key="1">
    <citation type="journal article" date="2019" name="Int. J. Syst. Evol. Microbiol.">
        <title>The Global Catalogue of Microorganisms (GCM) 10K type strain sequencing project: providing services to taxonomists for standard genome sequencing and annotation.</title>
        <authorList>
            <consortium name="The Broad Institute Genomics Platform"/>
            <consortium name="The Broad Institute Genome Sequencing Center for Infectious Disease"/>
            <person name="Wu L."/>
            <person name="Ma J."/>
        </authorList>
    </citation>
    <scope>NUCLEOTIDE SEQUENCE [LARGE SCALE GENOMIC DNA]</scope>
    <source>
        <strain evidence="3">CCUG 55995</strain>
    </source>
</reference>
<dbReference type="PANTHER" id="PTHR43102:SF2">
    <property type="entry name" value="GAF DOMAIN-CONTAINING PROTEIN"/>
    <property type="match status" value="1"/>
</dbReference>
<feature type="domain" description="GAF" evidence="1">
    <location>
        <begin position="25"/>
        <end position="166"/>
    </location>
</feature>
<protein>
    <submittedName>
        <fullName evidence="2">GAF domain-containing protein</fullName>
    </submittedName>
</protein>
<proteinExistence type="predicted"/>
<dbReference type="SUPFAM" id="SSF55781">
    <property type="entry name" value="GAF domain-like"/>
    <property type="match status" value="1"/>
</dbReference>
<evidence type="ECO:0000313" key="2">
    <source>
        <dbReference type="EMBL" id="MFC4637498.1"/>
    </source>
</evidence>
<dbReference type="Pfam" id="PF01590">
    <property type="entry name" value="GAF"/>
    <property type="match status" value="1"/>
</dbReference>
<evidence type="ECO:0000259" key="1">
    <source>
        <dbReference type="SMART" id="SM00065"/>
    </source>
</evidence>
<gene>
    <name evidence="2" type="ORF">ACFO0D_03980</name>
</gene>
<accession>A0ABV9I5N5</accession>
<dbReference type="EMBL" id="JBHSEI010000001">
    <property type="protein sequence ID" value="MFC4637498.1"/>
    <property type="molecule type" value="Genomic_DNA"/>
</dbReference>
<evidence type="ECO:0000313" key="3">
    <source>
        <dbReference type="Proteomes" id="UP001595952"/>
    </source>
</evidence>
<dbReference type="Gene3D" id="3.30.450.40">
    <property type="match status" value="1"/>
</dbReference>
<dbReference type="Proteomes" id="UP001595952">
    <property type="component" value="Unassembled WGS sequence"/>
</dbReference>
<dbReference type="InterPro" id="IPR003018">
    <property type="entry name" value="GAF"/>
</dbReference>
<dbReference type="RefSeq" id="WP_380060516.1">
    <property type="nucleotide sequence ID" value="NZ_JBHSEI010000001.1"/>
</dbReference>
<organism evidence="2 3">
    <name type="scientific">Deinococcus hohokamensis</name>
    <dbReference type="NCBI Taxonomy" id="309883"/>
    <lineage>
        <taxon>Bacteria</taxon>
        <taxon>Thermotogati</taxon>
        <taxon>Deinococcota</taxon>
        <taxon>Deinococci</taxon>
        <taxon>Deinococcales</taxon>
        <taxon>Deinococcaceae</taxon>
        <taxon>Deinococcus</taxon>
    </lineage>
</organism>
<keyword evidence="3" id="KW-1185">Reference proteome</keyword>
<dbReference type="PANTHER" id="PTHR43102">
    <property type="entry name" value="SLR1143 PROTEIN"/>
    <property type="match status" value="1"/>
</dbReference>
<name>A0ABV9I5N5_9DEIO</name>
<dbReference type="SMART" id="SM00065">
    <property type="entry name" value="GAF"/>
    <property type="match status" value="1"/>
</dbReference>